<dbReference type="EMBL" id="BRXY01000211">
    <property type="protein sequence ID" value="GMH77708.1"/>
    <property type="molecule type" value="Genomic_DNA"/>
</dbReference>
<feature type="region of interest" description="Disordered" evidence="2">
    <location>
        <begin position="105"/>
        <end position="130"/>
    </location>
</feature>
<keyword evidence="5" id="KW-1185">Reference proteome</keyword>
<evidence type="ECO:0000313" key="5">
    <source>
        <dbReference type="Proteomes" id="UP001165085"/>
    </source>
</evidence>
<dbReference type="GO" id="GO:0003723">
    <property type="term" value="F:RNA binding"/>
    <property type="evidence" value="ECO:0007669"/>
    <property type="project" value="UniProtKB-UniRule"/>
</dbReference>
<dbReference type="PROSITE" id="PS50102">
    <property type="entry name" value="RRM"/>
    <property type="match status" value="1"/>
</dbReference>
<dbReference type="InterPro" id="IPR012677">
    <property type="entry name" value="Nucleotide-bd_a/b_plait_sf"/>
</dbReference>
<dbReference type="Proteomes" id="UP001165085">
    <property type="component" value="Unassembled WGS sequence"/>
</dbReference>
<name>A0A9W7AZ80_9STRA</name>
<keyword evidence="1" id="KW-0694">RNA-binding</keyword>
<feature type="domain" description="RRM" evidence="3">
    <location>
        <begin position="5"/>
        <end position="83"/>
    </location>
</feature>
<dbReference type="AlphaFoldDB" id="A0A9W7AZ80"/>
<proteinExistence type="predicted"/>
<dbReference type="InterPro" id="IPR000504">
    <property type="entry name" value="RRM_dom"/>
</dbReference>
<evidence type="ECO:0000313" key="4">
    <source>
        <dbReference type="EMBL" id="GMH77708.1"/>
    </source>
</evidence>
<sequence length="130" mass="14349">MSQKKSLYIGGLSSTATPTIIKAAFIPFGEIRDVDVPMDFKTGQNKGFCFLTYVTASDCAEALYNMDGSELLDRTLNVKYSSEDKDYNPNSEAVWKGDKWIKEHGVGGDGAEEEERKIQALKEMNGPAIN</sequence>
<dbReference type="PANTHER" id="PTHR48037">
    <property type="entry name" value="ATPASE E1"/>
    <property type="match status" value="1"/>
</dbReference>
<comment type="caution">
    <text evidence="4">The sequence shown here is derived from an EMBL/GenBank/DDBJ whole genome shotgun (WGS) entry which is preliminary data.</text>
</comment>
<evidence type="ECO:0000256" key="1">
    <source>
        <dbReference type="PROSITE-ProRule" id="PRU00176"/>
    </source>
</evidence>
<evidence type="ECO:0000259" key="3">
    <source>
        <dbReference type="PROSITE" id="PS50102"/>
    </source>
</evidence>
<dbReference type="SUPFAM" id="SSF54928">
    <property type="entry name" value="RNA-binding domain, RBD"/>
    <property type="match status" value="1"/>
</dbReference>
<dbReference type="OrthoDB" id="193499at2759"/>
<organism evidence="4 5">
    <name type="scientific">Triparma strigata</name>
    <dbReference type="NCBI Taxonomy" id="1606541"/>
    <lineage>
        <taxon>Eukaryota</taxon>
        <taxon>Sar</taxon>
        <taxon>Stramenopiles</taxon>
        <taxon>Ochrophyta</taxon>
        <taxon>Bolidophyceae</taxon>
        <taxon>Parmales</taxon>
        <taxon>Triparmaceae</taxon>
        <taxon>Triparma</taxon>
    </lineage>
</organism>
<dbReference type="InterPro" id="IPR035979">
    <property type="entry name" value="RBD_domain_sf"/>
</dbReference>
<protein>
    <recommendedName>
        <fullName evidence="3">RRM domain-containing protein</fullName>
    </recommendedName>
</protein>
<evidence type="ECO:0000256" key="2">
    <source>
        <dbReference type="SAM" id="MobiDB-lite"/>
    </source>
</evidence>
<dbReference type="SMART" id="SM00360">
    <property type="entry name" value="RRM"/>
    <property type="match status" value="1"/>
</dbReference>
<reference evidence="5" key="1">
    <citation type="journal article" date="2023" name="Commun. Biol.">
        <title>Genome analysis of Parmales, the sister group of diatoms, reveals the evolutionary specialization of diatoms from phago-mixotrophs to photoautotrophs.</title>
        <authorList>
            <person name="Ban H."/>
            <person name="Sato S."/>
            <person name="Yoshikawa S."/>
            <person name="Yamada K."/>
            <person name="Nakamura Y."/>
            <person name="Ichinomiya M."/>
            <person name="Sato N."/>
            <person name="Blanc-Mathieu R."/>
            <person name="Endo H."/>
            <person name="Kuwata A."/>
            <person name="Ogata H."/>
        </authorList>
    </citation>
    <scope>NUCLEOTIDE SEQUENCE [LARGE SCALE GENOMIC DNA]</scope>
    <source>
        <strain evidence="5">NIES 3701</strain>
    </source>
</reference>
<dbReference type="Gene3D" id="3.30.70.330">
    <property type="match status" value="1"/>
</dbReference>
<gene>
    <name evidence="4" type="ORF">TrST_g7567</name>
</gene>
<accession>A0A9W7AZ80</accession>
<dbReference type="Pfam" id="PF00076">
    <property type="entry name" value="RRM_1"/>
    <property type="match status" value="1"/>
</dbReference>
<dbReference type="PANTHER" id="PTHR48037:SF1">
    <property type="entry name" value="RRM DOMAIN-CONTAINING PROTEIN"/>
    <property type="match status" value="1"/>
</dbReference>